<evidence type="ECO:0000313" key="1">
    <source>
        <dbReference type="EMBL" id="KAF7373526.1"/>
    </source>
</evidence>
<dbReference type="OrthoDB" id="3128300at2759"/>
<comment type="caution">
    <text evidence="1">The sequence shown here is derived from an EMBL/GenBank/DDBJ whole genome shotgun (WGS) entry which is preliminary data.</text>
</comment>
<proteinExistence type="predicted"/>
<dbReference type="AlphaFoldDB" id="A0A8H7DJF4"/>
<sequence>MPIDWVRPRFYAARIKSLVIDWDFTETPKIMDILKAMGLFYPSGGLLPNLRCLECHSHGSCPDLTSLRVLLHPQVKKISFTCSPSITNLSFLSALPVICPRLRCFGLSFCRGEYCPEAAAVVSTLLPALQTLKSLWLDVDIRFGPTVAGSFPCLQEFTMLKGGVASVMRLLSAAADLDLIKIDLCLFPATTTSQIAELAWRGDVMKAHTLRELSFFHGLNSVYIAWSFGPDLDDKTLDLLTASWTQLTNLQLIQGGKATNLTLKSLLALGQNCPHLQCLRLMIDAREVPELPRVASQRSLELLAFGSSPIQNATKVARYLSGIFLDLRYIQSDVLIEYRQLWKQVSELLPEFVAVRKEEREQVRAG</sequence>
<evidence type="ECO:0000313" key="2">
    <source>
        <dbReference type="Proteomes" id="UP000623467"/>
    </source>
</evidence>
<reference evidence="1" key="1">
    <citation type="submission" date="2020-05" db="EMBL/GenBank/DDBJ databases">
        <title>Mycena genomes resolve the evolution of fungal bioluminescence.</title>
        <authorList>
            <person name="Tsai I.J."/>
        </authorList>
    </citation>
    <scope>NUCLEOTIDE SEQUENCE</scope>
    <source>
        <strain evidence="1">160909Yilan</strain>
    </source>
</reference>
<gene>
    <name evidence="1" type="ORF">MSAN_00563000</name>
</gene>
<dbReference type="Proteomes" id="UP000623467">
    <property type="component" value="Unassembled WGS sequence"/>
</dbReference>
<keyword evidence="2" id="KW-1185">Reference proteome</keyword>
<accession>A0A8H7DJF4</accession>
<protein>
    <submittedName>
        <fullName evidence="1">Uncharacterized protein</fullName>
    </submittedName>
</protein>
<dbReference type="EMBL" id="JACAZH010000003">
    <property type="protein sequence ID" value="KAF7373526.1"/>
    <property type="molecule type" value="Genomic_DNA"/>
</dbReference>
<dbReference type="SUPFAM" id="SSF52047">
    <property type="entry name" value="RNI-like"/>
    <property type="match status" value="1"/>
</dbReference>
<name>A0A8H7DJF4_9AGAR</name>
<dbReference type="InterPro" id="IPR032675">
    <property type="entry name" value="LRR_dom_sf"/>
</dbReference>
<dbReference type="Gene3D" id="3.80.10.10">
    <property type="entry name" value="Ribonuclease Inhibitor"/>
    <property type="match status" value="1"/>
</dbReference>
<organism evidence="1 2">
    <name type="scientific">Mycena sanguinolenta</name>
    <dbReference type="NCBI Taxonomy" id="230812"/>
    <lineage>
        <taxon>Eukaryota</taxon>
        <taxon>Fungi</taxon>
        <taxon>Dikarya</taxon>
        <taxon>Basidiomycota</taxon>
        <taxon>Agaricomycotina</taxon>
        <taxon>Agaricomycetes</taxon>
        <taxon>Agaricomycetidae</taxon>
        <taxon>Agaricales</taxon>
        <taxon>Marasmiineae</taxon>
        <taxon>Mycenaceae</taxon>
        <taxon>Mycena</taxon>
    </lineage>
</organism>